<feature type="domain" description="HTH cro/C1-type" evidence="1">
    <location>
        <begin position="13"/>
        <end position="85"/>
    </location>
</feature>
<dbReference type="Pfam" id="PF13560">
    <property type="entry name" value="HTH_31"/>
    <property type="match status" value="1"/>
</dbReference>
<protein>
    <submittedName>
        <fullName evidence="2">Transcriptional regulator</fullName>
    </submittedName>
</protein>
<keyword evidence="3" id="KW-1185">Reference proteome</keyword>
<dbReference type="SUPFAM" id="SSF47413">
    <property type="entry name" value="lambda repressor-like DNA-binding domains"/>
    <property type="match status" value="1"/>
</dbReference>
<dbReference type="Gene3D" id="3.30.450.180">
    <property type="match status" value="1"/>
</dbReference>
<dbReference type="InterPro" id="IPR041413">
    <property type="entry name" value="MLTR_LBD"/>
</dbReference>
<dbReference type="Pfam" id="PF17765">
    <property type="entry name" value="MLTR_LBD"/>
    <property type="match status" value="1"/>
</dbReference>
<dbReference type="SMART" id="SM00530">
    <property type="entry name" value="HTH_XRE"/>
    <property type="match status" value="1"/>
</dbReference>
<gene>
    <name evidence="2" type="ORF">KSB_63490</name>
</gene>
<dbReference type="InterPro" id="IPR010982">
    <property type="entry name" value="Lambda_DNA-bd_dom_sf"/>
</dbReference>
<evidence type="ECO:0000313" key="3">
    <source>
        <dbReference type="Proteomes" id="UP000654345"/>
    </source>
</evidence>
<dbReference type="CDD" id="cd00093">
    <property type="entry name" value="HTH_XRE"/>
    <property type="match status" value="1"/>
</dbReference>
<proteinExistence type="predicted"/>
<accession>A0ABQ3UYB4</accession>
<dbReference type="PANTHER" id="PTHR35010">
    <property type="entry name" value="BLL4672 PROTEIN-RELATED"/>
    <property type="match status" value="1"/>
</dbReference>
<name>A0ABQ3UYB4_9CHLR</name>
<evidence type="ECO:0000259" key="1">
    <source>
        <dbReference type="SMART" id="SM00530"/>
    </source>
</evidence>
<evidence type="ECO:0000313" key="2">
    <source>
        <dbReference type="EMBL" id="GHO57874.1"/>
    </source>
</evidence>
<comment type="caution">
    <text evidence="2">The sequence shown here is derived from an EMBL/GenBank/DDBJ whole genome shotgun (WGS) entry which is preliminary data.</text>
</comment>
<dbReference type="InterPro" id="IPR001387">
    <property type="entry name" value="Cro/C1-type_HTH"/>
</dbReference>
<dbReference type="Proteomes" id="UP000654345">
    <property type="component" value="Unassembled WGS sequence"/>
</dbReference>
<sequence>MEERERRQALAAFLRTRRARLSQAEVGLPARSRHRTPGLRREDVAELANIGVSWYTLLEQGKDVHPSKPVLESIAQALRLTHAEEKYLFLLAGHTLPVKEPPEEEEVPPELRRVVDVLTPHPAFVIGRRWDILFWNRAADLVFCFDEPFPPHSLNVVWRSFQMQGHSLDLDWEAQARNLVAHFRADYARYPGDASFEELLHDLQHMSPLFREWWEQHDIRGLPNGPQPMMHPTLGPLEFDHVQASFSSNLRVKIYAASPSTASKVEQALSASS</sequence>
<reference evidence="2 3" key="1">
    <citation type="journal article" date="2021" name="Int. J. Syst. Evol. Microbiol.">
        <title>Reticulibacter mediterranei gen. nov., sp. nov., within the new family Reticulibacteraceae fam. nov., and Ktedonospora formicarum gen. nov., sp. nov., Ktedonobacter robiniae sp. nov., Dictyobacter formicarum sp. nov. and Dictyobacter arantiisoli sp. nov., belonging to the class Ktedonobacteria.</title>
        <authorList>
            <person name="Yabe S."/>
            <person name="Zheng Y."/>
            <person name="Wang C.M."/>
            <person name="Sakai Y."/>
            <person name="Abe K."/>
            <person name="Yokota A."/>
            <person name="Donadio S."/>
            <person name="Cavaletti L."/>
            <person name="Monciardini P."/>
        </authorList>
    </citation>
    <scope>NUCLEOTIDE SEQUENCE [LARGE SCALE GENOMIC DNA]</scope>
    <source>
        <strain evidence="2 3">SOSP1-30</strain>
    </source>
</reference>
<organism evidence="2 3">
    <name type="scientific">Ktedonobacter robiniae</name>
    <dbReference type="NCBI Taxonomy" id="2778365"/>
    <lineage>
        <taxon>Bacteria</taxon>
        <taxon>Bacillati</taxon>
        <taxon>Chloroflexota</taxon>
        <taxon>Ktedonobacteria</taxon>
        <taxon>Ktedonobacterales</taxon>
        <taxon>Ktedonobacteraceae</taxon>
        <taxon>Ktedonobacter</taxon>
    </lineage>
</organism>
<dbReference type="RefSeq" id="WP_201374165.1">
    <property type="nucleotide sequence ID" value="NZ_BNJG01000002.1"/>
</dbReference>
<dbReference type="Gene3D" id="1.10.260.40">
    <property type="entry name" value="lambda repressor-like DNA-binding domains"/>
    <property type="match status" value="1"/>
</dbReference>
<dbReference type="EMBL" id="BNJG01000002">
    <property type="protein sequence ID" value="GHO57874.1"/>
    <property type="molecule type" value="Genomic_DNA"/>
</dbReference>